<name>A0A5V0QBT9_SALER</name>
<gene>
    <name evidence="1" type="ORF">B6N72_16460</name>
    <name evidence="2" type="ORF">CEJ09_18685</name>
</gene>
<dbReference type="EMBL" id="AAGIGS010000011">
    <property type="protein sequence ID" value="EBO3623203.1"/>
    <property type="molecule type" value="Genomic_DNA"/>
</dbReference>
<accession>A0A5V0QBT9</accession>
<dbReference type="AlphaFoldDB" id="A0A5V0QBT9"/>
<protein>
    <submittedName>
        <fullName evidence="2">Uncharacterized protein</fullName>
    </submittedName>
</protein>
<sequence>MAVKFEVIIKELDDGNGVYVACTPYRSGDGATPRENDLGEWLRDTVEELFKDKSNAIENVH</sequence>
<proteinExistence type="predicted"/>
<dbReference type="EMBL" id="AAGWQQ010000053">
    <property type="protein sequence ID" value="EBS7983843.1"/>
    <property type="molecule type" value="Genomic_DNA"/>
</dbReference>
<evidence type="ECO:0000313" key="2">
    <source>
        <dbReference type="EMBL" id="EBS7983843.1"/>
    </source>
</evidence>
<comment type="caution">
    <text evidence="2">The sequence shown here is derived from an EMBL/GenBank/DDBJ whole genome shotgun (WGS) entry which is preliminary data.</text>
</comment>
<evidence type="ECO:0000313" key="1">
    <source>
        <dbReference type="EMBL" id="EBO3623203.1"/>
    </source>
</evidence>
<organism evidence="2">
    <name type="scientific">Salmonella enterica</name>
    <name type="common">Salmonella choleraesuis</name>
    <dbReference type="NCBI Taxonomy" id="28901"/>
    <lineage>
        <taxon>Bacteria</taxon>
        <taxon>Pseudomonadati</taxon>
        <taxon>Pseudomonadota</taxon>
        <taxon>Gammaproteobacteria</taxon>
        <taxon>Enterobacterales</taxon>
        <taxon>Enterobacteriaceae</taxon>
        <taxon>Salmonella</taxon>
    </lineage>
</organism>
<reference evidence="2" key="1">
    <citation type="submission" date="2018-07" db="EMBL/GenBank/DDBJ databases">
        <authorList>
            <consortium name="PulseNet: The National Subtyping Network for Foodborne Disease Surveillance"/>
            <person name="Tarr C.L."/>
            <person name="Trees E."/>
            <person name="Katz L.S."/>
            <person name="Carleton-Romer H.A."/>
            <person name="Stroika S."/>
            <person name="Kucerova Z."/>
            <person name="Roache K.F."/>
            <person name="Sabol A.L."/>
            <person name="Besser J."/>
            <person name="Gerner-Smidt P."/>
        </authorList>
    </citation>
    <scope>NUCLEOTIDE SEQUENCE</scope>
    <source>
        <strain evidence="1">PNUSAS009482</strain>
        <strain evidence="2">PNUSAS015592</strain>
    </source>
</reference>